<evidence type="ECO:0000313" key="1">
    <source>
        <dbReference type="EMBL" id="NYI45097.1"/>
    </source>
</evidence>
<reference evidence="1 2" key="1">
    <citation type="submission" date="2020-07" db="EMBL/GenBank/DDBJ databases">
        <title>Sequencing the genomes of 1000 actinobacteria strains.</title>
        <authorList>
            <person name="Klenk H.-P."/>
        </authorList>
    </citation>
    <scope>NUCLEOTIDE SEQUENCE [LARGE SCALE GENOMIC DNA]</scope>
    <source>
        <strain evidence="1 2">DSM 15131</strain>
    </source>
</reference>
<accession>A0A7Y9ZGN6</accession>
<sequence>MTMTWSETHRRWQVLRAVEEELARTESPVLPWRTEYAELFGDRAGLLAALRYRWQLTVNAQLDTHLPERELEEQRRSLARRARGVLRVLEAEGATRVVA</sequence>
<dbReference type="Proteomes" id="UP000562045">
    <property type="component" value="Unassembled WGS sequence"/>
</dbReference>
<name>A0A7Y9ZGN6_9ACTN</name>
<dbReference type="RefSeq" id="WP_179648801.1">
    <property type="nucleotide sequence ID" value="NZ_JACBZM010000001.1"/>
</dbReference>
<gene>
    <name evidence="1" type="ORF">BJ993_002177</name>
</gene>
<dbReference type="AlphaFoldDB" id="A0A7Y9ZGN6"/>
<comment type="caution">
    <text evidence="1">The sequence shown here is derived from an EMBL/GenBank/DDBJ whole genome shotgun (WGS) entry which is preliminary data.</text>
</comment>
<evidence type="ECO:0000313" key="2">
    <source>
        <dbReference type="Proteomes" id="UP000562045"/>
    </source>
</evidence>
<dbReference type="EMBL" id="JACBZM010000001">
    <property type="protein sequence ID" value="NYI45097.1"/>
    <property type="molecule type" value="Genomic_DNA"/>
</dbReference>
<organism evidence="1 2">
    <name type="scientific">Nocardioides aromaticivorans</name>
    <dbReference type="NCBI Taxonomy" id="200618"/>
    <lineage>
        <taxon>Bacteria</taxon>
        <taxon>Bacillati</taxon>
        <taxon>Actinomycetota</taxon>
        <taxon>Actinomycetes</taxon>
        <taxon>Propionibacteriales</taxon>
        <taxon>Nocardioidaceae</taxon>
        <taxon>Nocardioides</taxon>
    </lineage>
</organism>
<proteinExistence type="predicted"/>
<protein>
    <submittedName>
        <fullName evidence="1">Uncharacterized protein</fullName>
    </submittedName>
</protein>